<evidence type="ECO:0000256" key="11">
    <source>
        <dbReference type="ARBA" id="ARBA00023136"/>
    </source>
</evidence>
<accession>A0A084ARZ9</accession>
<gene>
    <name evidence="14" type="ORF">S7711_05491</name>
</gene>
<dbReference type="AlphaFoldDB" id="A0A084ARZ9"/>
<keyword evidence="3 12" id="KW-0813">Transport</keyword>
<keyword evidence="11 12" id="KW-0472">Membrane</keyword>
<organism evidence="14 15">
    <name type="scientific">Stachybotrys chartarum (strain CBS 109288 / IBT 7711)</name>
    <name type="common">Toxic black mold</name>
    <name type="synonym">Stilbospora chartarum</name>
    <dbReference type="NCBI Taxonomy" id="1280523"/>
    <lineage>
        <taxon>Eukaryota</taxon>
        <taxon>Fungi</taxon>
        <taxon>Dikarya</taxon>
        <taxon>Ascomycota</taxon>
        <taxon>Pezizomycotina</taxon>
        <taxon>Sordariomycetes</taxon>
        <taxon>Hypocreomycetidae</taxon>
        <taxon>Hypocreales</taxon>
        <taxon>Stachybotryaceae</taxon>
        <taxon>Stachybotrys</taxon>
    </lineage>
</organism>
<reference evidence="14 15" key="1">
    <citation type="journal article" date="2014" name="BMC Genomics">
        <title>Comparative genome sequencing reveals chemotype-specific gene clusters in the toxigenic black mold Stachybotrys.</title>
        <authorList>
            <person name="Semeiks J."/>
            <person name="Borek D."/>
            <person name="Otwinowski Z."/>
            <person name="Grishin N.V."/>
        </authorList>
    </citation>
    <scope>NUCLEOTIDE SEQUENCE [LARGE SCALE GENOMIC DNA]</scope>
    <source>
        <strain evidence="15">CBS 109288 / IBT 7711</strain>
    </source>
</reference>
<evidence type="ECO:0000256" key="4">
    <source>
        <dbReference type="ARBA" id="ARBA00022692"/>
    </source>
</evidence>
<dbReference type="PANTHER" id="PTHR28021:SF1">
    <property type="entry name" value="PRESEQUENCE TRANSLOCATED-ASSOCIATED MOTOR SUBUNIT PAM17, MITOCHONDRIAL"/>
    <property type="match status" value="1"/>
</dbReference>
<dbReference type="OrthoDB" id="5970083at2759"/>
<dbReference type="HOGENOM" id="CLU_068297_0_0_1"/>
<evidence type="ECO:0000256" key="1">
    <source>
        <dbReference type="ARBA" id="ARBA00004448"/>
    </source>
</evidence>
<dbReference type="InterPro" id="IPR013875">
    <property type="entry name" value="Pam17"/>
</dbReference>
<evidence type="ECO:0000256" key="9">
    <source>
        <dbReference type="ARBA" id="ARBA00023010"/>
    </source>
</evidence>
<protein>
    <recommendedName>
        <fullName evidence="12">Presequence translocated-associated motor subunit PAM17</fullName>
    </recommendedName>
</protein>
<evidence type="ECO:0000256" key="2">
    <source>
        <dbReference type="ARBA" id="ARBA00006837"/>
    </source>
</evidence>
<keyword evidence="9 12" id="KW-0811">Translocation</keyword>
<keyword evidence="8 12" id="KW-1133">Transmembrane helix</keyword>
<feature type="region of interest" description="Disordered" evidence="13">
    <location>
        <begin position="73"/>
        <end position="108"/>
    </location>
</feature>
<evidence type="ECO:0000256" key="8">
    <source>
        <dbReference type="ARBA" id="ARBA00022989"/>
    </source>
</evidence>
<name>A0A084ARZ9_STACB</name>
<evidence type="ECO:0000256" key="6">
    <source>
        <dbReference type="ARBA" id="ARBA00022927"/>
    </source>
</evidence>
<evidence type="ECO:0000256" key="13">
    <source>
        <dbReference type="SAM" id="MobiDB-lite"/>
    </source>
</evidence>
<comment type="similarity">
    <text evidence="2 12">Belongs to the PAM17 family.</text>
</comment>
<sequence>MSSALKSVVLRWPAARPIGLAQCCPKASFSTATGRSATRSLIITQLPLRSRQQQQQQQQVLAAAPRVLSRAASDLASSAQKSPNATNNKTATALGEKPQVKPTPTSANVGVEPTLDWNTFFKLRLRRRRVQVLFSITSSLVGGVGGALLLSTGVAEPLVSLIPLEPYVTLGIMVITFAGMGWLVGPIIGSEVFYMLNGKVKKQIRIKESEFLSRVKRNRADPSNSSASNPVPDFYGEKIQSVAGYRRWLKDQRAFNRKKNAAFV</sequence>
<evidence type="ECO:0000256" key="5">
    <source>
        <dbReference type="ARBA" id="ARBA00022792"/>
    </source>
</evidence>
<dbReference type="PANTHER" id="PTHR28021">
    <property type="entry name" value="PRESEQUENCE TRANSLOCATED-ASSOCIATED MOTOR SUBUNIT PAM17, MITOCHONDRIAL"/>
    <property type="match status" value="1"/>
</dbReference>
<evidence type="ECO:0000313" key="14">
    <source>
        <dbReference type="EMBL" id="KEY68078.1"/>
    </source>
</evidence>
<dbReference type="EMBL" id="KL648591">
    <property type="protein sequence ID" value="KEY68078.1"/>
    <property type="molecule type" value="Genomic_DNA"/>
</dbReference>
<keyword evidence="15" id="KW-1185">Reference proteome</keyword>
<dbReference type="Proteomes" id="UP000028045">
    <property type="component" value="Unassembled WGS sequence"/>
</dbReference>
<keyword evidence="6 12" id="KW-0653">Protein transport</keyword>
<comment type="subcellular location">
    <subcellularLocation>
        <location evidence="1 12">Mitochondrion inner membrane</location>
        <topology evidence="1 12">Multi-pass membrane protein</topology>
    </subcellularLocation>
</comment>
<keyword evidence="10 12" id="KW-0496">Mitochondrion</keyword>
<feature type="transmembrane region" description="Helical" evidence="12">
    <location>
        <begin position="167"/>
        <end position="196"/>
    </location>
</feature>
<evidence type="ECO:0000256" key="12">
    <source>
        <dbReference type="RuleBase" id="RU367146"/>
    </source>
</evidence>
<keyword evidence="5 12" id="KW-0999">Mitochondrion inner membrane</keyword>
<comment type="subunit">
    <text evidence="12">Component of the PAM complex.</text>
</comment>
<dbReference type="Pfam" id="PF08566">
    <property type="entry name" value="Pam17"/>
    <property type="match status" value="1"/>
</dbReference>
<evidence type="ECO:0000313" key="15">
    <source>
        <dbReference type="Proteomes" id="UP000028045"/>
    </source>
</evidence>
<feature type="transmembrane region" description="Helical" evidence="12">
    <location>
        <begin position="132"/>
        <end position="155"/>
    </location>
</feature>
<evidence type="ECO:0000256" key="10">
    <source>
        <dbReference type="ARBA" id="ARBA00023128"/>
    </source>
</evidence>
<evidence type="ECO:0000256" key="7">
    <source>
        <dbReference type="ARBA" id="ARBA00022946"/>
    </source>
</evidence>
<dbReference type="GO" id="GO:0030150">
    <property type="term" value="P:protein import into mitochondrial matrix"/>
    <property type="evidence" value="ECO:0007669"/>
    <property type="project" value="UniProtKB-UniRule"/>
</dbReference>
<proteinExistence type="inferred from homology"/>
<dbReference type="GO" id="GO:0001405">
    <property type="term" value="C:PAM complex, Tim23 associated import motor"/>
    <property type="evidence" value="ECO:0007669"/>
    <property type="project" value="UniProtKB-UniRule"/>
</dbReference>
<keyword evidence="4 12" id="KW-0812">Transmembrane</keyword>
<feature type="compositionally biased region" description="Polar residues" evidence="13">
    <location>
        <begin position="80"/>
        <end position="91"/>
    </location>
</feature>
<comment type="function">
    <text evidence="12">Component of the PAM complex, a complex required for the translocation of transit peptide-containing proteins from the inner membrane into the mitochondrial matrix in an ATP-dependent manner.</text>
</comment>
<evidence type="ECO:0000256" key="3">
    <source>
        <dbReference type="ARBA" id="ARBA00022448"/>
    </source>
</evidence>
<keyword evidence="7" id="KW-0809">Transit peptide</keyword>